<accession>A0ABP3D537</accession>
<dbReference type="EMBL" id="BAAADG010000004">
    <property type="protein sequence ID" value="GAA0223535.1"/>
    <property type="molecule type" value="Genomic_DNA"/>
</dbReference>
<sequence>MALTEYQYSVLTEMGIPVWTKRQSKSTQDIASTETIPADTLQTQEQKIPDDVQVVLVVEATALNAVERRLLTSILKSVGLDNRRQYIIASSEVVRLSPDELNSKIILTMMKSEQRLPEGVDAVQLPSLEAMIGQPSLKAVAWQQLKTHGNALN</sequence>
<keyword evidence="2" id="KW-1185">Reference proteome</keyword>
<evidence type="ECO:0008006" key="3">
    <source>
        <dbReference type="Google" id="ProtNLM"/>
    </source>
</evidence>
<dbReference type="InterPro" id="IPR004615">
    <property type="entry name" value="DNA_pol_III_psi"/>
</dbReference>
<dbReference type="RefSeq" id="WP_286304690.1">
    <property type="nucleotide sequence ID" value="NZ_AP027741.1"/>
</dbReference>
<dbReference type="Pfam" id="PF03603">
    <property type="entry name" value="DNA_III_psi"/>
    <property type="match status" value="1"/>
</dbReference>
<evidence type="ECO:0000313" key="1">
    <source>
        <dbReference type="EMBL" id="GAA0223535.1"/>
    </source>
</evidence>
<reference evidence="2" key="1">
    <citation type="journal article" date="2019" name="Int. J. Syst. Evol. Microbiol.">
        <title>The Global Catalogue of Microorganisms (GCM) 10K type strain sequencing project: providing services to taxonomists for standard genome sequencing and annotation.</title>
        <authorList>
            <consortium name="The Broad Institute Genomics Platform"/>
            <consortium name="The Broad Institute Genome Sequencing Center for Infectious Disease"/>
            <person name="Wu L."/>
            <person name="Ma J."/>
        </authorList>
    </citation>
    <scope>NUCLEOTIDE SEQUENCE [LARGE SCALE GENOMIC DNA]</scope>
    <source>
        <strain evidence="2">JCM 6886</strain>
    </source>
</reference>
<comment type="caution">
    <text evidence="1">The sequence shown here is derived from an EMBL/GenBank/DDBJ whole genome shotgun (WGS) entry which is preliminary data.</text>
</comment>
<dbReference type="Proteomes" id="UP001501476">
    <property type="component" value="Unassembled WGS sequence"/>
</dbReference>
<proteinExistence type="predicted"/>
<dbReference type="SUPFAM" id="SSF102220">
    <property type="entry name" value="DNA polymerase III psi subunit"/>
    <property type="match status" value="1"/>
</dbReference>
<name>A0ABP3D537_9GAMM</name>
<dbReference type="InterPro" id="IPR036654">
    <property type="entry name" value="DNA_pol_III_psi_sf"/>
</dbReference>
<protein>
    <recommendedName>
        <fullName evidence="3">DNA polymerase III subunit psi</fullName>
    </recommendedName>
</protein>
<dbReference type="Gene3D" id="3.40.50.10220">
    <property type="entry name" value="DNA polymerase III, psi subunit"/>
    <property type="match status" value="1"/>
</dbReference>
<organism evidence="1 2">
    <name type="scientific">Methylophaga marina</name>
    <dbReference type="NCBI Taxonomy" id="45495"/>
    <lineage>
        <taxon>Bacteria</taxon>
        <taxon>Pseudomonadati</taxon>
        <taxon>Pseudomonadota</taxon>
        <taxon>Gammaproteobacteria</taxon>
        <taxon>Thiotrichales</taxon>
        <taxon>Piscirickettsiaceae</taxon>
        <taxon>Methylophaga</taxon>
    </lineage>
</organism>
<evidence type="ECO:0000313" key="2">
    <source>
        <dbReference type="Proteomes" id="UP001501476"/>
    </source>
</evidence>
<gene>
    <name evidence="1" type="ORF">GCM10008964_13970</name>
</gene>